<dbReference type="KEGG" id="mind:mvi_50050"/>
<dbReference type="RefSeq" id="WP_244276405.1">
    <property type="nucleotide sequence ID" value="NZ_AP024145.1"/>
</dbReference>
<keyword evidence="1" id="KW-0732">Signal</keyword>
<dbReference type="Proteomes" id="UP000663508">
    <property type="component" value="Chromosome"/>
</dbReference>
<evidence type="ECO:0000313" key="2">
    <source>
        <dbReference type="EMBL" id="BCM86544.1"/>
    </source>
</evidence>
<evidence type="ECO:0000313" key="3">
    <source>
        <dbReference type="Proteomes" id="UP000663508"/>
    </source>
</evidence>
<dbReference type="EMBL" id="AP024145">
    <property type="protein sequence ID" value="BCM86544.1"/>
    <property type="molecule type" value="Genomic_DNA"/>
</dbReference>
<gene>
    <name evidence="2" type="ORF">mvi_50050</name>
</gene>
<reference evidence="2" key="1">
    <citation type="submission" date="2020-11" db="EMBL/GenBank/DDBJ databases">
        <title>Complete genome sequence of a novel pathogenic Methylobacterium strain isolated from rice in Vietnam.</title>
        <authorList>
            <person name="Lai K."/>
            <person name="Okazaki S."/>
            <person name="Higashi K."/>
            <person name="Mori H."/>
            <person name="Toyoda A."/>
            <person name="Kurokawa K."/>
        </authorList>
    </citation>
    <scope>NUCLEOTIDE SEQUENCE</scope>
    <source>
        <strain evidence="2">VL1</strain>
    </source>
</reference>
<dbReference type="AlphaFoldDB" id="A0A8H8WYN2"/>
<sequence>MSRTDDVLKTVILAAGLILGGAAAMPQGASAAPLSETAAPAATSAPIAWAQYGYYGRHRHWGPRGYGYGYRRHFGPRYGFRGPRHFGHRHWGHRGYGYGPRGYYRGF</sequence>
<name>A0A8H8WYN2_9HYPH</name>
<feature type="signal peptide" evidence="1">
    <location>
        <begin position="1"/>
        <end position="31"/>
    </location>
</feature>
<accession>A0A8H8WYN2</accession>
<protein>
    <submittedName>
        <fullName evidence="2">Uncharacterized protein</fullName>
    </submittedName>
</protein>
<feature type="chain" id="PRO_5034576885" evidence="1">
    <location>
        <begin position="32"/>
        <end position="107"/>
    </location>
</feature>
<evidence type="ECO:0000256" key="1">
    <source>
        <dbReference type="SAM" id="SignalP"/>
    </source>
</evidence>
<proteinExistence type="predicted"/>
<organism evidence="2 3">
    <name type="scientific">Methylobacterium indicum</name>
    <dbReference type="NCBI Taxonomy" id="1775910"/>
    <lineage>
        <taxon>Bacteria</taxon>
        <taxon>Pseudomonadati</taxon>
        <taxon>Pseudomonadota</taxon>
        <taxon>Alphaproteobacteria</taxon>
        <taxon>Hyphomicrobiales</taxon>
        <taxon>Methylobacteriaceae</taxon>
        <taxon>Methylobacterium</taxon>
    </lineage>
</organism>